<evidence type="ECO:0000313" key="1">
    <source>
        <dbReference type="EMBL" id="UZJ23723.1"/>
    </source>
</evidence>
<keyword evidence="2" id="KW-1185">Reference proteome</keyword>
<protein>
    <submittedName>
        <fullName evidence="1">Uncharacterized protein</fullName>
    </submittedName>
</protein>
<dbReference type="Proteomes" id="UP001164965">
    <property type="component" value="Chromosome"/>
</dbReference>
<dbReference type="RefSeq" id="WP_265381831.1">
    <property type="nucleotide sequence ID" value="NZ_CP110615.1"/>
</dbReference>
<organism evidence="1 2">
    <name type="scientific">Rhodococcus antarcticus</name>
    <dbReference type="NCBI Taxonomy" id="2987751"/>
    <lineage>
        <taxon>Bacteria</taxon>
        <taxon>Bacillati</taxon>
        <taxon>Actinomycetota</taxon>
        <taxon>Actinomycetes</taxon>
        <taxon>Mycobacteriales</taxon>
        <taxon>Nocardiaceae</taxon>
        <taxon>Rhodococcus</taxon>
    </lineage>
</organism>
<sequence length="72" mass="7809">MVTPLRPTGWELTDDGMIVGNFQEACPDDHENPAAFVPERTFRVVLKAVSAKASRIRGKPVVLIPPTPSAPL</sequence>
<gene>
    <name evidence="1" type="ORF">RHODO2019_10940</name>
</gene>
<dbReference type="EMBL" id="CP110615">
    <property type="protein sequence ID" value="UZJ23723.1"/>
    <property type="molecule type" value="Genomic_DNA"/>
</dbReference>
<accession>A0ABY6NXR5</accession>
<evidence type="ECO:0000313" key="2">
    <source>
        <dbReference type="Proteomes" id="UP001164965"/>
    </source>
</evidence>
<proteinExistence type="predicted"/>
<reference evidence="1" key="1">
    <citation type="submission" date="2022-10" db="EMBL/GenBank/DDBJ databases">
        <title>Rhodococcus sp.75.</title>
        <authorList>
            <person name="Sun M."/>
        </authorList>
    </citation>
    <scope>NUCLEOTIDE SEQUENCE</scope>
    <source>
        <strain evidence="1">75</strain>
    </source>
</reference>
<name>A0ABY6NXR5_9NOCA</name>